<gene>
    <name evidence="1" type="ORF">HKBW3S03_02006</name>
    <name evidence="2" type="ORF">HKBW3S34_01043</name>
    <name evidence="3" type="ORF">HKBW3S47_01328</name>
</gene>
<organism evidence="3 4">
    <name type="scientific">Candidatus Hakubella thermalkaliphila</name>
    <dbReference type="NCBI Taxonomy" id="2754717"/>
    <lineage>
        <taxon>Bacteria</taxon>
        <taxon>Bacillati</taxon>
        <taxon>Actinomycetota</taxon>
        <taxon>Actinomycetota incertae sedis</taxon>
        <taxon>Candidatus Hakubellales</taxon>
        <taxon>Candidatus Hakubellaceae</taxon>
        <taxon>Candidatus Hakubella</taxon>
    </lineage>
</organism>
<evidence type="ECO:0000313" key="1">
    <source>
        <dbReference type="EMBL" id="GFP20503.1"/>
    </source>
</evidence>
<evidence type="ECO:0000313" key="6">
    <source>
        <dbReference type="Proteomes" id="UP000588083"/>
    </source>
</evidence>
<keyword evidence="6" id="KW-1185">Reference proteome</keyword>
<protein>
    <submittedName>
        <fullName evidence="3">Uncharacterized protein</fullName>
    </submittedName>
</protein>
<reference evidence="4 5" key="1">
    <citation type="journal article" date="2020" name="Front. Microbiol.">
        <title>Single-cell genomics of novel Actinobacteria with the Wood-Ljungdahl pathway discovered in a serpentinizing system.</title>
        <authorList>
            <person name="Merino N."/>
            <person name="Kawai M."/>
            <person name="Boyd E.S."/>
            <person name="Colman D.R."/>
            <person name="McGlynn S.E."/>
            <person name="Nealson K.H."/>
            <person name="Kurokawa K."/>
            <person name="Hongoh Y."/>
        </authorList>
    </citation>
    <scope>NUCLEOTIDE SEQUENCE [LARGE SCALE GENOMIC DNA]</scope>
    <source>
        <strain evidence="1 5">S03</strain>
        <strain evidence="2 6">S34</strain>
        <strain evidence="3 4">S47</strain>
    </source>
</reference>
<sequence>MSLILVGLSSTPCLSKSPAPILDIDKDTYDIDNKTVEFNDLLTNEEEFAKFVEDHDMAGYWDEFEDVPEMKIGLPKGRETRQLNEY</sequence>
<dbReference type="Proteomes" id="UP000569018">
    <property type="component" value="Unassembled WGS sequence"/>
</dbReference>
<dbReference type="EMBL" id="BLRU01000476">
    <property type="protein sequence ID" value="GFP20503.1"/>
    <property type="molecule type" value="Genomic_DNA"/>
</dbReference>
<accession>A0A6V8Q5B1</accession>
<dbReference type="Proteomes" id="UP000574717">
    <property type="component" value="Unassembled WGS sequence"/>
</dbReference>
<proteinExistence type="predicted"/>
<evidence type="ECO:0000313" key="3">
    <source>
        <dbReference type="EMBL" id="GFP39630.1"/>
    </source>
</evidence>
<dbReference type="EMBL" id="BLRZ01000043">
    <property type="protein sequence ID" value="GFP30123.1"/>
    <property type="molecule type" value="Genomic_DNA"/>
</dbReference>
<name>A0A6V8Q5B1_9ACTN</name>
<evidence type="ECO:0000313" key="2">
    <source>
        <dbReference type="EMBL" id="GFP30123.1"/>
    </source>
</evidence>
<dbReference type="Proteomes" id="UP000588083">
    <property type="component" value="Unassembled WGS sequence"/>
</dbReference>
<comment type="caution">
    <text evidence="3">The sequence shown here is derived from an EMBL/GenBank/DDBJ whole genome shotgun (WGS) entry which is preliminary data.</text>
</comment>
<evidence type="ECO:0000313" key="5">
    <source>
        <dbReference type="Proteomes" id="UP000574717"/>
    </source>
</evidence>
<dbReference type="AlphaFoldDB" id="A0A6V8Q5B1"/>
<dbReference type="EMBL" id="BLSD01000070">
    <property type="protein sequence ID" value="GFP39630.1"/>
    <property type="molecule type" value="Genomic_DNA"/>
</dbReference>
<evidence type="ECO:0000313" key="4">
    <source>
        <dbReference type="Proteomes" id="UP000569018"/>
    </source>
</evidence>